<accession>A0ABV3TS58</accession>
<gene>
    <name evidence="3" type="ORF">AB4875_02940</name>
</gene>
<evidence type="ECO:0000313" key="4">
    <source>
        <dbReference type="Proteomes" id="UP001557484"/>
    </source>
</evidence>
<dbReference type="InterPro" id="IPR036761">
    <property type="entry name" value="TTHA0802/YceI-like_sf"/>
</dbReference>
<reference evidence="3 4" key="1">
    <citation type="journal article" date="2011" name="Int. J. Syst. Evol. Microbiol.">
        <title>Zhongshania antarctica gen. nov., sp. nov. and Zhongshania guokunii sp. nov., gammaproteobacteria respectively isolated from coastal attached (fast) ice and surface seawater of the Antarctic.</title>
        <authorList>
            <person name="Li H.J."/>
            <person name="Zhang X.Y."/>
            <person name="Chen C.X."/>
            <person name="Zhang Y.J."/>
            <person name="Gao Z.M."/>
            <person name="Yu Y."/>
            <person name="Chen X.L."/>
            <person name="Chen B."/>
            <person name="Zhang Y.Z."/>
        </authorList>
    </citation>
    <scope>NUCLEOTIDE SEQUENCE [LARGE SCALE GENOMIC DNA]</scope>
    <source>
        <strain evidence="3 4">R06B22</strain>
    </source>
</reference>
<keyword evidence="4" id="KW-1185">Reference proteome</keyword>
<feature type="domain" description="Lipid/polyisoprenoid-binding YceI-like" evidence="2">
    <location>
        <begin position="23"/>
        <end position="188"/>
    </location>
</feature>
<name>A0ABV3TS58_9GAMM</name>
<dbReference type="PANTHER" id="PTHR34406">
    <property type="entry name" value="PROTEIN YCEI"/>
    <property type="match status" value="1"/>
</dbReference>
<feature type="signal peptide" evidence="1">
    <location>
        <begin position="1"/>
        <end position="21"/>
    </location>
</feature>
<feature type="chain" id="PRO_5046043574" evidence="1">
    <location>
        <begin position="22"/>
        <end position="193"/>
    </location>
</feature>
<evidence type="ECO:0000259" key="2">
    <source>
        <dbReference type="SMART" id="SM00867"/>
    </source>
</evidence>
<evidence type="ECO:0000313" key="3">
    <source>
        <dbReference type="EMBL" id="MEX1664427.1"/>
    </source>
</evidence>
<keyword evidence="1" id="KW-0732">Signal</keyword>
<dbReference type="Gene3D" id="2.40.128.110">
    <property type="entry name" value="Lipid/polyisoprenoid-binding, YceI-like"/>
    <property type="match status" value="1"/>
</dbReference>
<evidence type="ECO:0000256" key="1">
    <source>
        <dbReference type="SAM" id="SignalP"/>
    </source>
</evidence>
<dbReference type="EMBL" id="JBFRYB010000001">
    <property type="protein sequence ID" value="MEX1664427.1"/>
    <property type="molecule type" value="Genomic_DNA"/>
</dbReference>
<dbReference type="InterPro" id="IPR007372">
    <property type="entry name" value="Lipid/polyisoprenoid-bd_YceI"/>
</dbReference>
<comment type="caution">
    <text evidence="3">The sequence shown here is derived from an EMBL/GenBank/DDBJ whole genome shotgun (WGS) entry which is preliminary data.</text>
</comment>
<sequence length="193" mass="20982">MKKLIALGFTALLSLSGGLHAAEYKIDTAGAHAFVQFKIKHLGYSWLYGRFNDFEGRFNYDPDKPEASSVNVTIKTASIDSNHAERDKHLRDKDFLAVDKYPTATFKSTSFKALGDGKAEMIGTLTLRGVTKPVTIAVTEIGGGKDPWGGVRHGFHGTTEIALKDFGIDFDLGPASQIVELTLDVEGIAQSMM</sequence>
<organism evidence="3 4">
    <name type="scientific">Zhongshania arctica</name>
    <dbReference type="NCBI Taxonomy" id="3238302"/>
    <lineage>
        <taxon>Bacteria</taxon>
        <taxon>Pseudomonadati</taxon>
        <taxon>Pseudomonadota</taxon>
        <taxon>Gammaproteobacteria</taxon>
        <taxon>Cellvibrionales</taxon>
        <taxon>Spongiibacteraceae</taxon>
        <taxon>Zhongshania</taxon>
    </lineage>
</organism>
<dbReference type="SMART" id="SM00867">
    <property type="entry name" value="YceI"/>
    <property type="match status" value="1"/>
</dbReference>
<dbReference type="Pfam" id="PF04264">
    <property type="entry name" value="YceI"/>
    <property type="match status" value="1"/>
</dbReference>
<dbReference type="Proteomes" id="UP001557484">
    <property type="component" value="Unassembled WGS sequence"/>
</dbReference>
<protein>
    <submittedName>
        <fullName evidence="3">YceI family protein</fullName>
    </submittedName>
</protein>
<proteinExistence type="predicted"/>
<dbReference type="RefSeq" id="WP_368374549.1">
    <property type="nucleotide sequence ID" value="NZ_JBFRYB010000001.1"/>
</dbReference>
<dbReference type="NCBIfam" id="NF002994">
    <property type="entry name" value="PRK03757.1"/>
    <property type="match status" value="1"/>
</dbReference>
<dbReference type="SUPFAM" id="SSF101874">
    <property type="entry name" value="YceI-like"/>
    <property type="match status" value="1"/>
</dbReference>
<dbReference type="PANTHER" id="PTHR34406:SF1">
    <property type="entry name" value="PROTEIN YCEI"/>
    <property type="match status" value="1"/>
</dbReference>